<gene>
    <name evidence="2" type="ORF">EJB06_10350</name>
</gene>
<sequence length="277" mass="29606">MDRLEAYKSIAAQASRGELSFPTNVDATLKLQRALNDPDCHADAAARLVQAEPLLAARTVAIANSVAYNRSGNEVTNVRTAVQRVGFRTLNALGASVIVRQLGSKITEPSLRDKANQLWQHSAHVAALSQVIARRVAHLDPETAMFAGIVHEVGGFYMLSRADEFPGLFDGEADEWIEHGEQMVGRCVLQRLGVPAPVMAAIEALWVGMRALPPETLGDTLLLANDLAPVPSPLYERAGATSRQAAATIDFVIGDGTLNSILEESAAEVSSLTSALM</sequence>
<reference evidence="2 3" key="1">
    <citation type="submission" date="2018-12" db="EMBL/GenBank/DDBJ databases">
        <authorList>
            <person name="Yang E."/>
        </authorList>
    </citation>
    <scope>NUCLEOTIDE SEQUENCE [LARGE SCALE GENOMIC DNA]</scope>
    <source>
        <strain evidence="2 3">SOD</strain>
    </source>
</reference>
<dbReference type="InterPro" id="IPR052340">
    <property type="entry name" value="RNase_Y/CdgJ"/>
</dbReference>
<comment type="caution">
    <text evidence="2">The sequence shown here is derived from an EMBL/GenBank/DDBJ whole genome shotgun (WGS) entry which is preliminary data.</text>
</comment>
<organism evidence="2 3">
    <name type="scientific">Massilia atriviolacea</name>
    <dbReference type="NCBI Taxonomy" id="2495579"/>
    <lineage>
        <taxon>Bacteria</taxon>
        <taxon>Pseudomonadati</taxon>
        <taxon>Pseudomonadota</taxon>
        <taxon>Betaproteobacteria</taxon>
        <taxon>Burkholderiales</taxon>
        <taxon>Oxalobacteraceae</taxon>
        <taxon>Telluria group</taxon>
        <taxon>Massilia</taxon>
    </lineage>
</organism>
<dbReference type="PROSITE" id="PS51833">
    <property type="entry name" value="HDOD"/>
    <property type="match status" value="1"/>
</dbReference>
<proteinExistence type="predicted"/>
<dbReference type="Pfam" id="PF08668">
    <property type="entry name" value="HDOD"/>
    <property type="match status" value="1"/>
</dbReference>
<evidence type="ECO:0000313" key="3">
    <source>
        <dbReference type="Proteomes" id="UP000278085"/>
    </source>
</evidence>
<accession>A0A430HPV9</accession>
<dbReference type="PANTHER" id="PTHR33525">
    <property type="match status" value="1"/>
</dbReference>
<dbReference type="PANTHER" id="PTHR33525:SF3">
    <property type="entry name" value="RIBONUCLEASE Y"/>
    <property type="match status" value="1"/>
</dbReference>
<protein>
    <submittedName>
        <fullName evidence="2">HDOD domain-containing protein</fullName>
    </submittedName>
</protein>
<dbReference type="RefSeq" id="WP_126073914.1">
    <property type="nucleotide sequence ID" value="NZ_CP051166.1"/>
</dbReference>
<name>A0A430HPV9_9BURK</name>
<dbReference type="AlphaFoldDB" id="A0A430HPV9"/>
<evidence type="ECO:0000313" key="2">
    <source>
        <dbReference type="EMBL" id="RSZ59543.1"/>
    </source>
</evidence>
<feature type="domain" description="HDOD" evidence="1">
    <location>
        <begin position="21"/>
        <end position="208"/>
    </location>
</feature>
<dbReference type="Proteomes" id="UP000278085">
    <property type="component" value="Unassembled WGS sequence"/>
</dbReference>
<dbReference type="SUPFAM" id="SSF109604">
    <property type="entry name" value="HD-domain/PDEase-like"/>
    <property type="match status" value="1"/>
</dbReference>
<keyword evidence="3" id="KW-1185">Reference proteome</keyword>
<dbReference type="InterPro" id="IPR013976">
    <property type="entry name" value="HDOD"/>
</dbReference>
<evidence type="ECO:0000259" key="1">
    <source>
        <dbReference type="PROSITE" id="PS51833"/>
    </source>
</evidence>
<dbReference type="EMBL" id="RXLQ01000004">
    <property type="protein sequence ID" value="RSZ59543.1"/>
    <property type="molecule type" value="Genomic_DNA"/>
</dbReference>
<dbReference type="Gene3D" id="1.10.3210.10">
    <property type="entry name" value="Hypothetical protein af1432"/>
    <property type="match status" value="1"/>
</dbReference>
<dbReference type="OrthoDB" id="9797768at2"/>